<reference evidence="2 3" key="1">
    <citation type="submission" date="2016-12" db="EMBL/GenBank/DDBJ databases">
        <title>Trade-off between light-utilization and light-protection in marine flavobacteria.</title>
        <authorList>
            <person name="Kumagai Y."/>
            <person name="Yoshizawa S."/>
            <person name="Kogure K."/>
            <person name="Iwasaki W."/>
        </authorList>
    </citation>
    <scope>NUCLEOTIDE SEQUENCE [LARGE SCALE GENOMIC DNA]</scope>
    <source>
        <strain evidence="2 3">NBRC 108759</strain>
    </source>
</reference>
<dbReference type="InterPro" id="IPR050266">
    <property type="entry name" value="AB_hydrolase_sf"/>
</dbReference>
<dbReference type="Pfam" id="PF00561">
    <property type="entry name" value="Abhydrolase_1"/>
    <property type="match status" value="1"/>
</dbReference>
<organism evidence="2 3">
    <name type="scientific">Polaribacter porphyrae</name>
    <dbReference type="NCBI Taxonomy" id="1137780"/>
    <lineage>
        <taxon>Bacteria</taxon>
        <taxon>Pseudomonadati</taxon>
        <taxon>Bacteroidota</taxon>
        <taxon>Flavobacteriia</taxon>
        <taxon>Flavobacteriales</taxon>
        <taxon>Flavobacteriaceae</taxon>
    </lineage>
</organism>
<dbReference type="EMBL" id="MSCN01000001">
    <property type="protein sequence ID" value="PQJ77826.1"/>
    <property type="molecule type" value="Genomic_DNA"/>
</dbReference>
<sequence>MNSTDWKNKGKFVSVFNRNIFVIDEGSSEETLVILHGYPTSSFDYHKVLTELSKKYRVIIHDHLGFGFSDKPLDYSYSLIEQADVALQLWQQLGLKKVTLLAHDYGTSVATEIIARHYKKQINLQIDELILCNGSIHIEHSKLRLIQKLLKNKTTGKFVASLTNFPIFKKNMRNIYFDKTRVSDQELKEMWFQLENNEGRKVIHQLTNYINERYYFWHRWVGALKETNIPTKIIWAKNDPIAVPKIAKLLSDEIKNNQLIWIENCGHFLMLEKPEKWLQLILEKD</sequence>
<evidence type="ECO:0000259" key="1">
    <source>
        <dbReference type="Pfam" id="PF00561"/>
    </source>
</evidence>
<dbReference type="RefSeq" id="WP_105014408.1">
    <property type="nucleotide sequence ID" value="NZ_MSCN01000001.1"/>
</dbReference>
<gene>
    <name evidence="2" type="ORF">BTO18_00890</name>
</gene>
<accession>A0A2S7WK57</accession>
<dbReference type="InterPro" id="IPR029058">
    <property type="entry name" value="AB_hydrolase_fold"/>
</dbReference>
<dbReference type="InterPro" id="IPR000073">
    <property type="entry name" value="AB_hydrolase_1"/>
</dbReference>
<comment type="caution">
    <text evidence="2">The sequence shown here is derived from an EMBL/GenBank/DDBJ whole genome shotgun (WGS) entry which is preliminary data.</text>
</comment>
<dbReference type="SUPFAM" id="SSF53474">
    <property type="entry name" value="alpha/beta-Hydrolases"/>
    <property type="match status" value="1"/>
</dbReference>
<protein>
    <recommendedName>
        <fullName evidence="1">AB hydrolase-1 domain-containing protein</fullName>
    </recommendedName>
</protein>
<feature type="domain" description="AB hydrolase-1" evidence="1">
    <location>
        <begin position="31"/>
        <end position="274"/>
    </location>
</feature>
<dbReference type="GO" id="GO:0016020">
    <property type="term" value="C:membrane"/>
    <property type="evidence" value="ECO:0007669"/>
    <property type="project" value="TreeGrafter"/>
</dbReference>
<dbReference type="Gene3D" id="3.40.50.1820">
    <property type="entry name" value="alpha/beta hydrolase"/>
    <property type="match status" value="1"/>
</dbReference>
<dbReference type="PRINTS" id="PR00412">
    <property type="entry name" value="EPOXHYDRLASE"/>
</dbReference>
<dbReference type="GO" id="GO:0046464">
    <property type="term" value="P:acylglycerol catabolic process"/>
    <property type="evidence" value="ECO:0007669"/>
    <property type="project" value="TreeGrafter"/>
</dbReference>
<dbReference type="InterPro" id="IPR000639">
    <property type="entry name" value="Epox_hydrolase-like"/>
</dbReference>
<dbReference type="OrthoDB" id="9799612at2"/>
<keyword evidence="3" id="KW-1185">Reference proteome</keyword>
<dbReference type="AlphaFoldDB" id="A0A2S7WK57"/>
<dbReference type="PANTHER" id="PTHR43798">
    <property type="entry name" value="MONOACYLGLYCEROL LIPASE"/>
    <property type="match status" value="1"/>
</dbReference>
<evidence type="ECO:0000313" key="3">
    <source>
        <dbReference type="Proteomes" id="UP000238882"/>
    </source>
</evidence>
<dbReference type="PANTHER" id="PTHR43798:SF33">
    <property type="entry name" value="HYDROLASE, PUTATIVE (AFU_ORTHOLOGUE AFUA_2G14860)-RELATED"/>
    <property type="match status" value="1"/>
</dbReference>
<dbReference type="GO" id="GO:0047372">
    <property type="term" value="F:monoacylglycerol lipase activity"/>
    <property type="evidence" value="ECO:0007669"/>
    <property type="project" value="TreeGrafter"/>
</dbReference>
<dbReference type="Proteomes" id="UP000238882">
    <property type="component" value="Unassembled WGS sequence"/>
</dbReference>
<evidence type="ECO:0000313" key="2">
    <source>
        <dbReference type="EMBL" id="PQJ77826.1"/>
    </source>
</evidence>
<proteinExistence type="predicted"/>
<name>A0A2S7WK57_9FLAO</name>